<dbReference type="VEuPathDB" id="AmoebaDB:ACA1_310780"/>
<organism evidence="4 5">
    <name type="scientific">Acanthamoeba castellanii (strain ATCC 30010 / Neff)</name>
    <dbReference type="NCBI Taxonomy" id="1257118"/>
    <lineage>
        <taxon>Eukaryota</taxon>
        <taxon>Amoebozoa</taxon>
        <taxon>Discosea</taxon>
        <taxon>Longamoebia</taxon>
        <taxon>Centramoebida</taxon>
        <taxon>Acanthamoebidae</taxon>
        <taxon>Acanthamoeba</taxon>
    </lineage>
</organism>
<evidence type="ECO:0000313" key="5">
    <source>
        <dbReference type="Proteomes" id="UP000011083"/>
    </source>
</evidence>
<feature type="transmembrane region" description="Helical" evidence="2">
    <location>
        <begin position="755"/>
        <end position="777"/>
    </location>
</feature>
<keyword evidence="2" id="KW-1133">Transmembrane helix</keyword>
<dbReference type="AlphaFoldDB" id="L8GSS0"/>
<dbReference type="KEGG" id="acan:ACA1_310780"/>
<feature type="transmembrane region" description="Helical" evidence="2">
    <location>
        <begin position="207"/>
        <end position="232"/>
    </location>
</feature>
<feature type="transmembrane region" description="Helical" evidence="2">
    <location>
        <begin position="789"/>
        <end position="806"/>
    </location>
</feature>
<accession>L8GSS0</accession>
<protein>
    <submittedName>
        <fullName evidence="4">Uncharacterized protein</fullName>
    </submittedName>
</protein>
<feature type="region of interest" description="Disordered" evidence="1">
    <location>
        <begin position="307"/>
        <end position="339"/>
    </location>
</feature>
<evidence type="ECO:0000256" key="1">
    <source>
        <dbReference type="SAM" id="MobiDB-lite"/>
    </source>
</evidence>
<keyword evidence="2" id="KW-0812">Transmembrane</keyword>
<keyword evidence="3" id="KW-0732">Signal</keyword>
<evidence type="ECO:0000256" key="2">
    <source>
        <dbReference type="SAM" id="Phobius"/>
    </source>
</evidence>
<feature type="signal peptide" evidence="3">
    <location>
        <begin position="1"/>
        <end position="28"/>
    </location>
</feature>
<reference evidence="4 5" key="1">
    <citation type="journal article" date="2013" name="Genome Biol.">
        <title>Genome of Acanthamoeba castellanii highlights extensive lateral gene transfer and early evolution of tyrosine kinase signaling.</title>
        <authorList>
            <person name="Clarke M."/>
            <person name="Lohan A.J."/>
            <person name="Liu B."/>
            <person name="Lagkouvardos I."/>
            <person name="Roy S."/>
            <person name="Zafar N."/>
            <person name="Bertelli C."/>
            <person name="Schilde C."/>
            <person name="Kianianmomeni A."/>
            <person name="Burglin T.R."/>
            <person name="Frech C."/>
            <person name="Turcotte B."/>
            <person name="Kopec K.O."/>
            <person name="Synnott J.M."/>
            <person name="Choo C."/>
            <person name="Paponov I."/>
            <person name="Finkler A."/>
            <person name="Soon Heng Tan C."/>
            <person name="Hutchins A.P."/>
            <person name="Weinmeier T."/>
            <person name="Rattei T."/>
            <person name="Chu J.S."/>
            <person name="Gimenez G."/>
            <person name="Irimia M."/>
            <person name="Rigden D.J."/>
            <person name="Fitzpatrick D.A."/>
            <person name="Lorenzo-Morales J."/>
            <person name="Bateman A."/>
            <person name="Chiu C.H."/>
            <person name="Tang P."/>
            <person name="Hegemann P."/>
            <person name="Fromm H."/>
            <person name="Raoult D."/>
            <person name="Greub G."/>
            <person name="Miranda-Saavedra D."/>
            <person name="Chen N."/>
            <person name="Nash P."/>
            <person name="Ginger M.L."/>
            <person name="Horn M."/>
            <person name="Schaap P."/>
            <person name="Caler L."/>
            <person name="Loftus B."/>
        </authorList>
    </citation>
    <scope>NUCLEOTIDE SEQUENCE [LARGE SCALE GENOMIC DNA]</scope>
    <source>
        <strain evidence="4 5">Neff</strain>
    </source>
</reference>
<evidence type="ECO:0000256" key="3">
    <source>
        <dbReference type="SAM" id="SignalP"/>
    </source>
</evidence>
<keyword evidence="5" id="KW-1185">Reference proteome</keyword>
<gene>
    <name evidence="4" type="ORF">ACA1_310780</name>
</gene>
<feature type="compositionally biased region" description="Acidic residues" evidence="1">
    <location>
        <begin position="310"/>
        <end position="327"/>
    </location>
</feature>
<dbReference type="GeneID" id="14916927"/>
<dbReference type="RefSeq" id="XP_004338262.1">
    <property type="nucleotide sequence ID" value="XM_004338214.1"/>
</dbReference>
<dbReference type="Proteomes" id="UP000011083">
    <property type="component" value="Unassembled WGS sequence"/>
</dbReference>
<name>L8GSS0_ACACF</name>
<feature type="transmembrane region" description="Helical" evidence="2">
    <location>
        <begin position="549"/>
        <end position="570"/>
    </location>
</feature>
<sequence>MWSSPALSLVLVIFGGLLLLASCGLSTASSATSQLTEAPPLPVRDQCMRATVSSVADHLYRDHKNYRTISQALFPTEGDHSLIVWVDVDWWNGTSGLPGVRDSWAWSTSCLYVVLPLELFPLLSIWVFNPQQRMKEVTVSLPPFCANVTAEQANTALYLSFKRMEAYVRNRDDPDPDLSMAQCVVAFDSSGHMTPESDEAGLDKAYLLFYLNLAGIGLFMLALVFLAIQYVVDWVNADRHSEAGADGYIAGNSPPGGKNDHLYTDNTAKFGAASIDGRGRPTSATEGYGSVDHQLYANEEGHVVHVATSDSDDGDADDTDADEDYAAAEESGTPSLRRAAGEMGDVLHGYGDRAGRSGYWPRGSGYETGATAAAAARRNSRHRLHEGEVAQIKGGLQRCRARILRLRGELGGLEADLALGTVAAASLRAAGQIKIANGEARVIEQEILLSEAEANMLEEAGVCSLLKAKEMKYDFLMMKREMLDLKKRLWEVEKAAWSAEDDLRRRKQRSAVWENYLRALIGSPLLCDLLCAGFLAFLIDFYTSMLGPFAKATVIPLFAVNLLCFVPWAIDFVRHRLGSLAFMLCCSCFLLCERRRAQSIVPPRDGDAMGDEQEANDKKANVWVLLPVVVVFVLHFAFFLTWIALATMFDFAYSLEIICLLVVMLFHLFMSVKLVLKIVRRIKDDSAEAARSAAARAREETDYDEAEVFGEENNNHKDEARAAAAVALEKDGRSGVLARAFGWCPDPLRGCLGGWVWFLCMMLCLLAALVIFLVWLHAGYHTFARQKTAGLQLLLTVVTLFVLLLERQIINLDISRRGYLRSFPRLVCRLAHQ</sequence>
<feature type="transmembrane region" description="Helical" evidence="2">
    <location>
        <begin position="622"/>
        <end position="645"/>
    </location>
</feature>
<feature type="chain" id="PRO_5003989805" evidence="3">
    <location>
        <begin position="29"/>
        <end position="833"/>
    </location>
</feature>
<dbReference type="EMBL" id="KB008002">
    <property type="protein sequence ID" value="ELR16249.1"/>
    <property type="molecule type" value="Genomic_DNA"/>
</dbReference>
<feature type="transmembrane region" description="Helical" evidence="2">
    <location>
        <begin position="651"/>
        <end position="676"/>
    </location>
</feature>
<keyword evidence="2" id="KW-0472">Membrane</keyword>
<feature type="transmembrane region" description="Helical" evidence="2">
    <location>
        <begin position="516"/>
        <end position="537"/>
    </location>
</feature>
<evidence type="ECO:0000313" key="4">
    <source>
        <dbReference type="EMBL" id="ELR16249.1"/>
    </source>
</evidence>
<proteinExistence type="predicted"/>